<reference evidence="1 2" key="1">
    <citation type="submission" date="2017-10" db="EMBL/GenBank/DDBJ databases">
        <title>Sedimentibacterium mangrovi gen. nov., sp. nov., a novel member of family Phyllobacteriacea isolated from mangrove sediment.</title>
        <authorList>
            <person name="Liao H."/>
            <person name="Tian Y."/>
        </authorList>
    </citation>
    <scope>NUCLEOTIDE SEQUENCE [LARGE SCALE GENOMIC DNA]</scope>
    <source>
        <strain evidence="1 2">X9-2-2</strain>
    </source>
</reference>
<dbReference type="RefSeq" id="WP_099306503.1">
    <property type="nucleotide sequence ID" value="NZ_PDVP01000006.1"/>
</dbReference>
<sequence>MNPILQRYDGRLPFSVNERDIDLLLIEQLHVSKGFADRLVSVLGLEGATMEKVEHSVYREHGETDVLLTVRHEGQRVAVMIEDKIGAVIQPDQCRRYHVRGQALCDSGDVERYFTVLCAPASYISGVPVSDKDDWHRRISFEEIAQIVSDEAFPGWEWRHALLDAASSRRKRAYAANNKTSTQYDPMIAELKVAYRNFVLANYPKIKASEQTGKDREYFLGIDGLPSGIRFKHSFFAGDVSLIFEKRWVEVANRILAKEIPPDAWLAPHGSELHVRIATEVMDPDAPFDGQEEIVAAALEKILRMEGLAKSVAEAS</sequence>
<keyword evidence="2" id="KW-1185">Reference proteome</keyword>
<organism evidence="1 2">
    <name type="scientific">Zhengella mangrovi</name>
    <dbReference type="NCBI Taxonomy" id="1982044"/>
    <lineage>
        <taxon>Bacteria</taxon>
        <taxon>Pseudomonadati</taxon>
        <taxon>Pseudomonadota</taxon>
        <taxon>Alphaproteobacteria</taxon>
        <taxon>Hyphomicrobiales</taxon>
        <taxon>Notoacmeibacteraceae</taxon>
        <taxon>Zhengella</taxon>
    </lineage>
</organism>
<comment type="caution">
    <text evidence="1">The sequence shown here is derived from an EMBL/GenBank/DDBJ whole genome shotgun (WGS) entry which is preliminary data.</text>
</comment>
<gene>
    <name evidence="1" type="ORF">CSC94_11525</name>
</gene>
<accession>A0A2G1QMI1</accession>
<protein>
    <recommendedName>
        <fullName evidence="3">PD-(D/E)XK nuclease superfamily protein</fullName>
    </recommendedName>
</protein>
<evidence type="ECO:0000313" key="1">
    <source>
        <dbReference type="EMBL" id="PHP66737.1"/>
    </source>
</evidence>
<evidence type="ECO:0000313" key="2">
    <source>
        <dbReference type="Proteomes" id="UP000221168"/>
    </source>
</evidence>
<name>A0A2G1QMI1_9HYPH</name>
<dbReference type="OrthoDB" id="5876753at2"/>
<dbReference type="EMBL" id="PDVP01000006">
    <property type="protein sequence ID" value="PHP66737.1"/>
    <property type="molecule type" value="Genomic_DNA"/>
</dbReference>
<dbReference type="AlphaFoldDB" id="A0A2G1QMI1"/>
<proteinExistence type="predicted"/>
<evidence type="ECO:0008006" key="3">
    <source>
        <dbReference type="Google" id="ProtNLM"/>
    </source>
</evidence>
<dbReference type="Proteomes" id="UP000221168">
    <property type="component" value="Unassembled WGS sequence"/>
</dbReference>